<evidence type="ECO:0000256" key="9">
    <source>
        <dbReference type="SAM" id="MobiDB-lite"/>
    </source>
</evidence>
<feature type="region of interest" description="Disordered" evidence="9">
    <location>
        <begin position="737"/>
        <end position="764"/>
    </location>
</feature>
<dbReference type="AlphaFoldDB" id="A0AA88T8S7"/>
<gene>
    <name evidence="10" type="ORF">Q5P01_003162</name>
</gene>
<feature type="compositionally biased region" description="Basic and acidic residues" evidence="9">
    <location>
        <begin position="737"/>
        <end position="749"/>
    </location>
</feature>
<dbReference type="GO" id="GO:1990879">
    <property type="term" value="C:CST complex"/>
    <property type="evidence" value="ECO:0007669"/>
    <property type="project" value="TreeGrafter"/>
</dbReference>
<evidence type="ECO:0000256" key="8">
    <source>
        <dbReference type="ARBA" id="ARBA00023242"/>
    </source>
</evidence>
<name>A0AA88T8S7_CHASR</name>
<dbReference type="PANTHER" id="PTHR14865">
    <property type="entry name" value="CST COMPLEX SUBUNIT CTC1"/>
    <property type="match status" value="1"/>
</dbReference>
<dbReference type="EMBL" id="JAUPFM010000001">
    <property type="protein sequence ID" value="KAK2863629.1"/>
    <property type="molecule type" value="Genomic_DNA"/>
</dbReference>
<keyword evidence="11" id="KW-1185">Reference proteome</keyword>
<comment type="similarity">
    <text evidence="3">Belongs to the CTC1 family.</text>
</comment>
<dbReference type="GO" id="GO:0010833">
    <property type="term" value="P:telomere maintenance via telomere lengthening"/>
    <property type="evidence" value="ECO:0007669"/>
    <property type="project" value="TreeGrafter"/>
</dbReference>
<evidence type="ECO:0000256" key="1">
    <source>
        <dbReference type="ARBA" id="ARBA00004123"/>
    </source>
</evidence>
<keyword evidence="8" id="KW-0539">Nucleus</keyword>
<dbReference type="Pfam" id="PF15489">
    <property type="entry name" value="CTC1"/>
    <property type="match status" value="1"/>
</dbReference>
<evidence type="ECO:0000256" key="6">
    <source>
        <dbReference type="ARBA" id="ARBA00022895"/>
    </source>
</evidence>
<accession>A0AA88T8S7</accession>
<evidence type="ECO:0000313" key="11">
    <source>
        <dbReference type="Proteomes" id="UP001187415"/>
    </source>
</evidence>
<dbReference type="GO" id="GO:0045740">
    <property type="term" value="P:positive regulation of DNA replication"/>
    <property type="evidence" value="ECO:0007669"/>
    <property type="project" value="TreeGrafter"/>
</dbReference>
<sequence length="1220" mass="135164">MDSVQLFLDQFRPRSEAESLWLKDIFSFIKQQVCPVFPAPAAAGGSSWSDLCVSLSVSLVKYIQENTVSHTLPVSYRLISVSELLSQQHLACVSHLSWTTSQQRAWAKEAELSLPSNKALPRVNLLLIGCLGAGQGGEWKLTDSSGSVRCDVLSPSPLWMNCPIFLPYWNYIPHQALGQDQPTGWVELIGSPVLLSPGSEQGLATLLGLGGLSRVVGVREAVGVLKHRVRGQRVSVCGKVGSVCPVLNVSGTTFFCFTLTDDRHTLPVLVKDISRLWWSQCVRVNQSVCVTALRVCVLRGWRGNNILCVTDQSEIRTDYTLTHTPLDDKHAESQMDTSSLLMSHDNNDDCEGEGPEKDFIQSGVKVKRSRIISYQGTVTQVVSEGAGLYVIDGIVGLCLAYQPSLRRKLRAGDGVELHDVHFLYQPCPDFPPSMLCTCLPSSIRVTSFSRVGETPPDYNCPGDGVLPQLLLEKNICVSQYLWTCHLSSQLSHSLVPSVLKQRCVCVLSWKLMDFVWRQRGGGGKGRRDIYSEMLDEPHTCPLTQYSVDPAVHQYISLSELSQSLQSHCWSSVSLRSLLPPGGSSLTSSQINSTLSWSCRTLTSDPQTGDSLRQRPLLLVGVLELPSHTSEYKHTLQLRDGTAAVSCVVTEASEKEEGGQRAAFNTAWIGCLVCVYQFTMVTERFLQSDFPSYQYLDQDKFISHRHCRVYLQFYLDHLHILSPSVAMVTQLQRITERSDMKQTVKEEKKGGQTTGRKRRLTEEDSDSSVTMCVSVVIRVEQKEGVTWTNTGVRLNQQEVGLTLTFSVRAAVIGPVVSWERDPKNGPMTDRERETEKAKVVLLFSGVSTRWFPLLQPGCFYRVTAANAQDPSVLMGCSVSGRNGVEVHTDSTLQVRSDWRFHTLTPLLLVHTWTQTVSPSVLSVSEVLDSSLELVSFQGLVSDRISLNDRTSNSGNANTGVRLTMCDKTGRSLQVYLDLSHTPYIPGLLPGNKLLLSGFQRRLSRSGVVYCSYLPVSSVTVVSLGDTSSVRPPPAPIMHLGLWSVTREQRCTVGQVRGHVVCFLFLQLQWSCSLCGALYKQSCSSSQCLSTSSLFQSKAKLVIDDGTGEAHVWFSGDLVRPLLGLADSQWEGLQRMLRVKGSIRVYPRGRNLVSDGDSEDSLLHFLLCVCSSDAVCRPLSLTCRKLSSHRSEELRRFSRGDRDFMTRMVPPLQLICLSINTD</sequence>
<evidence type="ECO:0000256" key="5">
    <source>
        <dbReference type="ARBA" id="ARBA00022454"/>
    </source>
</evidence>
<dbReference type="GO" id="GO:0042162">
    <property type="term" value="F:telomeric DNA binding"/>
    <property type="evidence" value="ECO:0007669"/>
    <property type="project" value="TreeGrafter"/>
</dbReference>
<evidence type="ECO:0000313" key="10">
    <source>
        <dbReference type="EMBL" id="KAK2863629.1"/>
    </source>
</evidence>
<evidence type="ECO:0000256" key="3">
    <source>
        <dbReference type="ARBA" id="ARBA00006332"/>
    </source>
</evidence>
<dbReference type="PANTHER" id="PTHR14865:SF2">
    <property type="entry name" value="CST COMPLEX SUBUNIT CTC1"/>
    <property type="match status" value="1"/>
</dbReference>
<keyword evidence="6" id="KW-0779">Telomere</keyword>
<dbReference type="GO" id="GO:0003697">
    <property type="term" value="F:single-stranded DNA binding"/>
    <property type="evidence" value="ECO:0007669"/>
    <property type="project" value="InterPro"/>
</dbReference>
<evidence type="ECO:0000256" key="7">
    <source>
        <dbReference type="ARBA" id="ARBA00023125"/>
    </source>
</evidence>
<evidence type="ECO:0000256" key="2">
    <source>
        <dbReference type="ARBA" id="ARBA00004574"/>
    </source>
</evidence>
<keyword evidence="7" id="KW-0238">DNA-binding</keyword>
<protein>
    <recommendedName>
        <fullName evidence="4">CST complex subunit CTC1</fullName>
    </recommendedName>
</protein>
<reference evidence="10" key="1">
    <citation type="submission" date="2023-07" db="EMBL/GenBank/DDBJ databases">
        <title>Chromosome-level Genome Assembly of Striped Snakehead (Channa striata).</title>
        <authorList>
            <person name="Liu H."/>
        </authorList>
    </citation>
    <scope>NUCLEOTIDE SEQUENCE</scope>
    <source>
        <strain evidence="10">Gz</strain>
        <tissue evidence="10">Muscle</tissue>
    </source>
</reference>
<dbReference type="InterPro" id="IPR029156">
    <property type="entry name" value="CTC1"/>
</dbReference>
<organism evidence="10 11">
    <name type="scientific">Channa striata</name>
    <name type="common">Snakehead murrel</name>
    <name type="synonym">Ophicephalus striatus</name>
    <dbReference type="NCBI Taxonomy" id="64152"/>
    <lineage>
        <taxon>Eukaryota</taxon>
        <taxon>Metazoa</taxon>
        <taxon>Chordata</taxon>
        <taxon>Craniata</taxon>
        <taxon>Vertebrata</taxon>
        <taxon>Euteleostomi</taxon>
        <taxon>Actinopterygii</taxon>
        <taxon>Neopterygii</taxon>
        <taxon>Teleostei</taxon>
        <taxon>Neoteleostei</taxon>
        <taxon>Acanthomorphata</taxon>
        <taxon>Anabantaria</taxon>
        <taxon>Anabantiformes</taxon>
        <taxon>Channoidei</taxon>
        <taxon>Channidae</taxon>
        <taxon>Channa</taxon>
    </lineage>
</organism>
<proteinExistence type="inferred from homology"/>
<dbReference type="InterPro" id="IPR042617">
    <property type="entry name" value="CTC1-like"/>
</dbReference>
<comment type="caution">
    <text evidence="10">The sequence shown here is derived from an EMBL/GenBank/DDBJ whole genome shotgun (WGS) entry which is preliminary data.</text>
</comment>
<evidence type="ECO:0000256" key="4">
    <source>
        <dbReference type="ARBA" id="ARBA00016175"/>
    </source>
</evidence>
<dbReference type="Proteomes" id="UP001187415">
    <property type="component" value="Unassembled WGS sequence"/>
</dbReference>
<comment type="subcellular location">
    <subcellularLocation>
        <location evidence="2">Chromosome</location>
        <location evidence="2">Telomere</location>
    </subcellularLocation>
    <subcellularLocation>
        <location evidence="1">Nucleus</location>
    </subcellularLocation>
</comment>
<keyword evidence="5" id="KW-0158">Chromosome</keyword>